<dbReference type="Proteomes" id="UP000256645">
    <property type="component" value="Unassembled WGS sequence"/>
</dbReference>
<dbReference type="InterPro" id="IPR051478">
    <property type="entry name" value="Beta-lactamase-like_AB/R"/>
</dbReference>
<organism evidence="5 6">
    <name type="scientific">Coleophoma cylindrospora</name>
    <dbReference type="NCBI Taxonomy" id="1849047"/>
    <lineage>
        <taxon>Eukaryota</taxon>
        <taxon>Fungi</taxon>
        <taxon>Dikarya</taxon>
        <taxon>Ascomycota</taxon>
        <taxon>Pezizomycotina</taxon>
        <taxon>Leotiomycetes</taxon>
        <taxon>Helotiales</taxon>
        <taxon>Dermateaceae</taxon>
        <taxon>Coleophoma</taxon>
    </lineage>
</organism>
<dbReference type="InterPro" id="IPR058664">
    <property type="entry name" value="ARB_00930-like_C"/>
</dbReference>
<dbReference type="Pfam" id="PF26335">
    <property type="entry name" value="ARB_00930_C"/>
    <property type="match status" value="1"/>
</dbReference>
<dbReference type="EMBL" id="PDLM01000002">
    <property type="protein sequence ID" value="RDW84291.1"/>
    <property type="molecule type" value="Genomic_DNA"/>
</dbReference>
<protein>
    <submittedName>
        <fullName evidence="5">Uncharacterized protein</fullName>
    </submittedName>
</protein>
<dbReference type="InterPro" id="IPR001466">
    <property type="entry name" value="Beta-lactam-related"/>
</dbReference>
<dbReference type="AlphaFoldDB" id="A0A3D8SDP5"/>
<evidence type="ECO:0000259" key="3">
    <source>
        <dbReference type="Pfam" id="PF00144"/>
    </source>
</evidence>
<evidence type="ECO:0000313" key="6">
    <source>
        <dbReference type="Proteomes" id="UP000256645"/>
    </source>
</evidence>
<feature type="domain" description="Beta-lactamase-related" evidence="3">
    <location>
        <begin position="99"/>
        <end position="399"/>
    </location>
</feature>
<evidence type="ECO:0000256" key="1">
    <source>
        <dbReference type="ARBA" id="ARBA00038473"/>
    </source>
</evidence>
<name>A0A3D8SDP5_9HELO</name>
<dbReference type="OrthoDB" id="10250282at2759"/>
<feature type="chain" id="PRO_5017707745" evidence="2">
    <location>
        <begin position="17"/>
        <end position="550"/>
    </location>
</feature>
<dbReference type="Pfam" id="PF00144">
    <property type="entry name" value="Beta-lactamase"/>
    <property type="match status" value="1"/>
</dbReference>
<proteinExistence type="inferred from homology"/>
<dbReference type="InterPro" id="IPR012338">
    <property type="entry name" value="Beta-lactam/transpept-like"/>
</dbReference>
<reference evidence="5 6" key="1">
    <citation type="journal article" date="2018" name="IMA Fungus">
        <title>IMA Genome-F 9: Draft genome sequence of Annulohypoxylon stygium, Aspergillus mulundensis, Berkeleyomyces basicola (syn. Thielaviopsis basicola), Ceratocystis smalleyi, two Cercospora beticola strains, Coleophoma cylindrospora, Fusarium fracticaudum, Phialophora cf. hyalina, and Morchella septimelata.</title>
        <authorList>
            <person name="Wingfield B.D."/>
            <person name="Bills G.F."/>
            <person name="Dong Y."/>
            <person name="Huang W."/>
            <person name="Nel W.J."/>
            <person name="Swalarsk-Parry B.S."/>
            <person name="Vaghefi N."/>
            <person name="Wilken P.M."/>
            <person name="An Z."/>
            <person name="de Beer Z.W."/>
            <person name="De Vos L."/>
            <person name="Chen L."/>
            <person name="Duong T.A."/>
            <person name="Gao Y."/>
            <person name="Hammerbacher A."/>
            <person name="Kikkert J.R."/>
            <person name="Li Y."/>
            <person name="Li H."/>
            <person name="Li K."/>
            <person name="Li Q."/>
            <person name="Liu X."/>
            <person name="Ma X."/>
            <person name="Naidoo K."/>
            <person name="Pethybridge S.J."/>
            <person name="Sun J."/>
            <person name="Steenkamp E.T."/>
            <person name="van der Nest M.A."/>
            <person name="van Wyk S."/>
            <person name="Wingfield M.J."/>
            <person name="Xiong C."/>
            <person name="Yue Q."/>
            <person name="Zhang X."/>
        </authorList>
    </citation>
    <scope>NUCLEOTIDE SEQUENCE [LARGE SCALE GENOMIC DNA]</scope>
    <source>
        <strain evidence="5 6">BP6252</strain>
    </source>
</reference>
<feature type="signal peptide" evidence="2">
    <location>
        <begin position="1"/>
        <end position="16"/>
    </location>
</feature>
<evidence type="ECO:0000256" key="2">
    <source>
        <dbReference type="SAM" id="SignalP"/>
    </source>
</evidence>
<dbReference type="STRING" id="1849047.A0A3D8SDP5"/>
<dbReference type="PANTHER" id="PTHR22935">
    <property type="entry name" value="PENICILLIN-BINDING PROTEIN"/>
    <property type="match status" value="1"/>
</dbReference>
<accession>A0A3D8SDP5</accession>
<dbReference type="PANTHER" id="PTHR22935:SF95">
    <property type="entry name" value="BETA-LACTAMASE-LIKE 1-RELATED"/>
    <property type="match status" value="1"/>
</dbReference>
<keyword evidence="2" id="KW-0732">Signal</keyword>
<feature type="domain" description="Beta-lactamase-like ARB-00930-like C-terminal" evidence="4">
    <location>
        <begin position="426"/>
        <end position="534"/>
    </location>
</feature>
<comment type="caution">
    <text evidence="5">The sequence shown here is derived from an EMBL/GenBank/DDBJ whole genome shotgun (WGS) entry which is preliminary data.</text>
</comment>
<evidence type="ECO:0000313" key="5">
    <source>
        <dbReference type="EMBL" id="RDW84291.1"/>
    </source>
</evidence>
<keyword evidence="6" id="KW-1185">Reference proteome</keyword>
<dbReference type="Gene3D" id="3.40.710.10">
    <property type="entry name" value="DD-peptidase/beta-lactamase superfamily"/>
    <property type="match status" value="1"/>
</dbReference>
<dbReference type="SUPFAM" id="SSF56601">
    <property type="entry name" value="beta-lactamase/transpeptidase-like"/>
    <property type="match status" value="1"/>
</dbReference>
<sequence>MRLHLLLCIGTTCCLALCNSIKYVPSRVFPPLSLNAESEIAEALRAKLSDTVRNVLEDYSLQSQWDSTTSSFAIQLTSTDETIWTSYHTADVTDDIGGAPQKQVTGETAFRVASISKTFTVLALLLEKSIFLDDPVTEYIPELSHTVEDLIQWDQISLRALASHLAGIPRDTGGNCFVWNEILDREDILPMLAELGFPPPNTSERRERHVCQIEDIIENARQATPVFNPNDRSTYSNIAFSLLGAVLQRVTGEEYEDIIRAAVLDPLDMHHTTSLKPLDSQGIIPIEKNDWKTDLGADAPTAGLYSTADDLSKYLRSILGAELLSQAEVHQWLKPVSWSNSGSQAAYGMPWEIQRMTINPGGRVVDIFAKGGSLKGYYSSIMLFPEFGLGLTILVAGAEACLDELRERITTVLLPAIDAATCDHVRSQYVGKYVGKVKGWRIELDIDEGSGLKILEWTSNGTDFLQSYRFLQSIPESSQARLVPTGVLLREKQSWRITWDRSNDRMWSDFRFTNVDDIVYDNTALSEMLISASGNTIEALGITYTKTFEG</sequence>
<evidence type="ECO:0000259" key="4">
    <source>
        <dbReference type="Pfam" id="PF26335"/>
    </source>
</evidence>
<gene>
    <name evidence="5" type="ORF">BP6252_01881</name>
</gene>
<comment type="similarity">
    <text evidence="1">Belongs to the beta-lactamase family.</text>
</comment>